<reference evidence="1" key="1">
    <citation type="submission" date="2021-02" db="EMBL/GenBank/DDBJ databases">
        <authorList>
            <person name="Nowell W R."/>
        </authorList>
    </citation>
    <scope>NUCLEOTIDE SEQUENCE</scope>
    <source>
        <strain evidence="1">Ploen Becks lab</strain>
    </source>
</reference>
<feature type="non-terminal residue" evidence="1">
    <location>
        <position position="1"/>
    </location>
</feature>
<name>A0A814DPE0_9BILA</name>
<keyword evidence="2" id="KW-1185">Reference proteome</keyword>
<sequence>EQISLIKFDINCAPCSESGISGAECRETISSCPDSSTIKAVYNLDVLQNLSNPSEAKRHIQFLVNFYGVDDEDVSGNFYLVFDKYKYFANWILKIEKIENLLNDEFSNLRPVDSDNEEEFDFILSDIKKSRYKFNFFDLSEMYKILSKERMENSFPNTTVRLRTTTTNTITQTNQVNQHDAMQNQ</sequence>
<proteinExistence type="predicted"/>
<dbReference type="EMBL" id="CAJNOC010002957">
    <property type="protein sequence ID" value="CAF0959872.1"/>
    <property type="molecule type" value="Genomic_DNA"/>
</dbReference>
<gene>
    <name evidence="1" type="ORF">OXX778_LOCUS14389</name>
</gene>
<dbReference type="Proteomes" id="UP000663879">
    <property type="component" value="Unassembled WGS sequence"/>
</dbReference>
<evidence type="ECO:0000313" key="2">
    <source>
        <dbReference type="Proteomes" id="UP000663879"/>
    </source>
</evidence>
<dbReference type="AlphaFoldDB" id="A0A814DPE0"/>
<evidence type="ECO:0000313" key="1">
    <source>
        <dbReference type="EMBL" id="CAF0959872.1"/>
    </source>
</evidence>
<dbReference type="OrthoDB" id="10194574at2759"/>
<organism evidence="1 2">
    <name type="scientific">Brachionus calyciflorus</name>
    <dbReference type="NCBI Taxonomy" id="104777"/>
    <lineage>
        <taxon>Eukaryota</taxon>
        <taxon>Metazoa</taxon>
        <taxon>Spiralia</taxon>
        <taxon>Gnathifera</taxon>
        <taxon>Rotifera</taxon>
        <taxon>Eurotatoria</taxon>
        <taxon>Monogononta</taxon>
        <taxon>Pseudotrocha</taxon>
        <taxon>Ploima</taxon>
        <taxon>Brachionidae</taxon>
        <taxon>Brachionus</taxon>
    </lineage>
</organism>
<accession>A0A814DPE0</accession>
<comment type="caution">
    <text evidence="1">The sequence shown here is derived from an EMBL/GenBank/DDBJ whole genome shotgun (WGS) entry which is preliminary data.</text>
</comment>
<protein>
    <submittedName>
        <fullName evidence="1">Uncharacterized protein</fullName>
    </submittedName>
</protein>